<dbReference type="PhylomeDB" id="A0A0G4G6A4"/>
<keyword evidence="3" id="KW-1185">Reference proteome</keyword>
<dbReference type="EMBL" id="CDMY01000571">
    <property type="protein sequence ID" value="CEM23788.1"/>
    <property type="molecule type" value="Genomic_DNA"/>
</dbReference>
<evidence type="ECO:0000256" key="1">
    <source>
        <dbReference type="SAM" id="MobiDB-lite"/>
    </source>
</evidence>
<dbReference type="AlphaFoldDB" id="A0A0G4G6A4"/>
<feature type="compositionally biased region" description="Basic and acidic residues" evidence="1">
    <location>
        <begin position="115"/>
        <end position="131"/>
    </location>
</feature>
<reference evidence="2 3" key="1">
    <citation type="submission" date="2014-11" db="EMBL/GenBank/DDBJ databases">
        <authorList>
            <person name="Zhu J."/>
            <person name="Qi W."/>
            <person name="Song R."/>
        </authorList>
    </citation>
    <scope>NUCLEOTIDE SEQUENCE [LARGE SCALE GENOMIC DNA]</scope>
</reference>
<dbReference type="Proteomes" id="UP000041254">
    <property type="component" value="Unassembled WGS sequence"/>
</dbReference>
<evidence type="ECO:0000313" key="2">
    <source>
        <dbReference type="EMBL" id="CEM23788.1"/>
    </source>
</evidence>
<proteinExistence type="predicted"/>
<sequence>MACGLGGIVDREICRAYRQVCRTAVRVFGADLEPQLMLRADVKNLLRRNELGFTKEKLLSELNNACVYLKENVVQVKYEESRDTYQIQLREDLQGKVIDLRTKEDFLAEMERLDERERRRAAKKERADKEGGASPSGEGQTTGK</sequence>
<evidence type="ECO:0000313" key="3">
    <source>
        <dbReference type="Proteomes" id="UP000041254"/>
    </source>
</evidence>
<accession>A0A0G4G6A4</accession>
<dbReference type="VEuPathDB" id="CryptoDB:Vbra_17126"/>
<organism evidence="2 3">
    <name type="scientific">Vitrella brassicaformis (strain CCMP3155)</name>
    <dbReference type="NCBI Taxonomy" id="1169540"/>
    <lineage>
        <taxon>Eukaryota</taxon>
        <taxon>Sar</taxon>
        <taxon>Alveolata</taxon>
        <taxon>Colpodellida</taxon>
        <taxon>Vitrellaceae</taxon>
        <taxon>Vitrella</taxon>
    </lineage>
</organism>
<protein>
    <submittedName>
        <fullName evidence="2">Uncharacterized protein</fullName>
    </submittedName>
</protein>
<feature type="region of interest" description="Disordered" evidence="1">
    <location>
        <begin position="115"/>
        <end position="144"/>
    </location>
</feature>
<dbReference type="InParanoid" id="A0A0G4G6A4"/>
<gene>
    <name evidence="2" type="ORF">Vbra_17126</name>
</gene>
<name>A0A0G4G6A4_VITBC</name>